<name>A0A0A2DNW8_9CORY</name>
<evidence type="ECO:0000313" key="2">
    <source>
        <dbReference type="Proteomes" id="UP000030145"/>
    </source>
</evidence>
<evidence type="ECO:0000313" key="1">
    <source>
        <dbReference type="EMBL" id="KGM18581.1"/>
    </source>
</evidence>
<dbReference type="Proteomes" id="UP000030145">
    <property type="component" value="Unassembled WGS sequence"/>
</dbReference>
<keyword evidence="2" id="KW-1185">Reference proteome</keyword>
<comment type="caution">
    <text evidence="1">The sequence shown here is derived from an EMBL/GenBank/DDBJ whole genome shotgun (WGS) entry which is preliminary data.</text>
</comment>
<organism evidence="1 2">
    <name type="scientific">Corynebacterium auriscanis</name>
    <dbReference type="NCBI Taxonomy" id="99807"/>
    <lineage>
        <taxon>Bacteria</taxon>
        <taxon>Bacillati</taxon>
        <taxon>Actinomycetota</taxon>
        <taxon>Actinomycetes</taxon>
        <taxon>Mycobacteriales</taxon>
        <taxon>Corynebacteriaceae</taxon>
        <taxon>Corynebacterium</taxon>
    </lineage>
</organism>
<protein>
    <submittedName>
        <fullName evidence="1">Uncharacterized protein</fullName>
    </submittedName>
</protein>
<accession>A0A0A2DNW8</accession>
<sequence>MTLWKLSDDWLRNHTSPDLVYTVVLRLDSPDITQRVWQQFEDRVVDGAEVGGGPEGHPTVLWGGAYLELVGDREIEAGSGGEDALDSLNYAINELLANAIASADVSTRIKVVSAARQLVKD</sequence>
<gene>
    <name evidence="1" type="ORF">MA47_06375</name>
</gene>
<dbReference type="RefSeq" id="WP_035114464.1">
    <property type="nucleotide sequence ID" value="NZ_CP047046.1"/>
</dbReference>
<reference evidence="1 2" key="1">
    <citation type="submission" date="2014-10" db="EMBL/GenBank/DDBJ databases">
        <title>Whole Genome sequence of Corynebacterium auriscanis strain CIP 106629.</title>
        <authorList>
            <person name="Hassan S.S."/>
            <person name="Jamal S.B."/>
            <person name="Tiwari S."/>
            <person name="Oliveira L.D.C."/>
            <person name="Souza F."/>
            <person name="Mariano D.C."/>
            <person name="Almeida S."/>
            <person name="Dorella F."/>
            <person name="Pereira F."/>
            <person name="Carvalho A."/>
            <person name="Leal C.A."/>
            <person name="Soares S.D.C."/>
            <person name="Figueiredo H.C."/>
            <person name="Silva A."/>
            <person name="Azevedo V.A."/>
        </authorList>
    </citation>
    <scope>NUCLEOTIDE SEQUENCE [LARGE SCALE GENOMIC DNA]</scope>
    <source>
        <strain evidence="1 2">CIP 106629</strain>
    </source>
</reference>
<proteinExistence type="predicted"/>
<dbReference type="EMBL" id="JRVJ01000010">
    <property type="protein sequence ID" value="KGM18581.1"/>
    <property type="molecule type" value="Genomic_DNA"/>
</dbReference>
<dbReference type="GeneID" id="300552179"/>
<dbReference type="AlphaFoldDB" id="A0A0A2DNW8"/>